<evidence type="ECO:0008006" key="7">
    <source>
        <dbReference type="Google" id="ProtNLM"/>
    </source>
</evidence>
<evidence type="ECO:0000313" key="6">
    <source>
        <dbReference type="Proteomes" id="UP000193487"/>
    </source>
</evidence>
<evidence type="ECO:0000256" key="1">
    <source>
        <dbReference type="ARBA" id="ARBA00004496"/>
    </source>
</evidence>
<dbReference type="Proteomes" id="UP000193487">
    <property type="component" value="Unassembled WGS sequence"/>
</dbReference>
<gene>
    <name evidence="5" type="ORF">AWC14_25110</name>
</gene>
<dbReference type="InterPro" id="IPR025734">
    <property type="entry name" value="EspG"/>
</dbReference>
<protein>
    <recommendedName>
        <fullName evidence="7">ESX secretion-associated protein EspG</fullName>
    </recommendedName>
</protein>
<proteinExistence type="inferred from homology"/>
<dbReference type="AlphaFoldDB" id="A0A1X1Y7X2"/>
<keyword evidence="6" id="KW-1185">Reference proteome</keyword>
<comment type="similarity">
    <text evidence="2">Belongs to the EspG family.</text>
</comment>
<evidence type="ECO:0000256" key="3">
    <source>
        <dbReference type="ARBA" id="ARBA00022490"/>
    </source>
</evidence>
<name>A0A1X1Y7X2_9MYCO</name>
<dbReference type="OrthoDB" id="4525561at2"/>
<dbReference type="GO" id="GO:0005737">
    <property type="term" value="C:cytoplasm"/>
    <property type="evidence" value="ECO:0007669"/>
    <property type="project" value="UniProtKB-SubCell"/>
</dbReference>
<accession>A0A1X1Y7X2</accession>
<organism evidence="5 6">
    <name type="scientific">Mycobacterium kyorinense</name>
    <dbReference type="NCBI Taxonomy" id="487514"/>
    <lineage>
        <taxon>Bacteria</taxon>
        <taxon>Bacillati</taxon>
        <taxon>Actinomycetota</taxon>
        <taxon>Actinomycetes</taxon>
        <taxon>Mycobacteriales</taxon>
        <taxon>Mycobacteriaceae</taxon>
        <taxon>Mycobacterium</taxon>
    </lineage>
</organism>
<keyword evidence="4" id="KW-0143">Chaperone</keyword>
<comment type="caution">
    <text evidence="5">The sequence shown here is derived from an EMBL/GenBank/DDBJ whole genome shotgun (WGS) entry which is preliminary data.</text>
</comment>
<dbReference type="RefSeq" id="WP_085241125.1">
    <property type="nucleotide sequence ID" value="NZ_LQPE01000050.1"/>
</dbReference>
<reference evidence="5 6" key="1">
    <citation type="submission" date="2016-01" db="EMBL/GenBank/DDBJ databases">
        <title>The new phylogeny of the genus Mycobacterium.</title>
        <authorList>
            <person name="Tarcisio F."/>
            <person name="Conor M."/>
            <person name="Antonella G."/>
            <person name="Elisabetta G."/>
            <person name="Giulia F.S."/>
            <person name="Sara T."/>
            <person name="Anna F."/>
            <person name="Clotilde B."/>
            <person name="Roberto B."/>
            <person name="Veronica D.S."/>
            <person name="Fabio R."/>
            <person name="Monica P."/>
            <person name="Olivier J."/>
            <person name="Enrico T."/>
            <person name="Nicola S."/>
        </authorList>
    </citation>
    <scope>NUCLEOTIDE SEQUENCE [LARGE SCALE GENOMIC DNA]</scope>
    <source>
        <strain evidence="5 6">DSM 45166</strain>
    </source>
</reference>
<dbReference type="EMBL" id="LQPE01000050">
    <property type="protein sequence ID" value="ORW07217.1"/>
    <property type="molecule type" value="Genomic_DNA"/>
</dbReference>
<keyword evidence="3" id="KW-0963">Cytoplasm</keyword>
<evidence type="ECO:0000256" key="4">
    <source>
        <dbReference type="ARBA" id="ARBA00023186"/>
    </source>
</evidence>
<comment type="subcellular location">
    <subcellularLocation>
        <location evidence="1">Cytoplasm</location>
    </subcellularLocation>
</comment>
<evidence type="ECO:0000313" key="5">
    <source>
        <dbReference type="EMBL" id="ORW07217.1"/>
    </source>
</evidence>
<dbReference type="Pfam" id="PF14011">
    <property type="entry name" value="ESX-1_EspG"/>
    <property type="match status" value="1"/>
</dbReference>
<sequence length="300" mass="31427">MTGPSTSDITVNLEGLWLLQALLGIGRLAPELRGRPYGQPRGNGWVSQHPGLAVLVEQGIADEGGVVRDDIAARMAVLAAPDVEVVIIVCAGSMTVTPVILDDPSTWRAIPDDQLRIVLARRGTRWASAARTGQVITIDDCAPVDHSRVEQLTVSALDSVHQVPAAAISAGNIPLDDMVAAMKTHGDAGTPAAKAAALRAVGLRGAALAELGAALDHPVAEALMYARAYADSDVMCSASVLDLRDTASGRVALYRLNPPPGGQQEWMTIAPATPAQITHAVATVIDSVGVRKWATHERMD</sequence>
<evidence type="ECO:0000256" key="2">
    <source>
        <dbReference type="ARBA" id="ARBA00006411"/>
    </source>
</evidence>